<dbReference type="GO" id="GO:0016747">
    <property type="term" value="F:acyltransferase activity, transferring groups other than amino-acyl groups"/>
    <property type="evidence" value="ECO:0007669"/>
    <property type="project" value="InterPro"/>
</dbReference>
<gene>
    <name evidence="4" type="ORF">H0486_00785</name>
</gene>
<reference evidence="4 5" key="1">
    <citation type="submission" date="2020-07" db="EMBL/GenBank/DDBJ databases">
        <title>Characterization and genome sequencing of isolate MD1, a novel member within the family Lachnospiraceae.</title>
        <authorList>
            <person name="Rettenmaier R."/>
            <person name="Di Bello L."/>
            <person name="Zinser C."/>
            <person name="Scheitz K."/>
            <person name="Liebl W."/>
            <person name="Zverlov V."/>
        </authorList>
    </citation>
    <scope>NUCLEOTIDE SEQUENCE [LARGE SCALE GENOMIC DNA]</scope>
    <source>
        <strain evidence="4 5">MD1</strain>
    </source>
</reference>
<dbReference type="SUPFAM" id="SSF55729">
    <property type="entry name" value="Acyl-CoA N-acyltransferases (Nat)"/>
    <property type="match status" value="1"/>
</dbReference>
<dbReference type="InterPro" id="IPR000182">
    <property type="entry name" value="GNAT_dom"/>
</dbReference>
<evidence type="ECO:0000256" key="1">
    <source>
        <dbReference type="ARBA" id="ARBA00022679"/>
    </source>
</evidence>
<name>A0A839JY73_9FIRM</name>
<dbReference type="PANTHER" id="PTHR43800">
    <property type="entry name" value="PEPTIDYL-LYSINE N-ACETYLTRANSFERASE YJAB"/>
    <property type="match status" value="1"/>
</dbReference>
<dbReference type="Pfam" id="PF00583">
    <property type="entry name" value="Acetyltransf_1"/>
    <property type="match status" value="1"/>
</dbReference>
<evidence type="ECO:0000313" key="4">
    <source>
        <dbReference type="EMBL" id="MBB2181431.1"/>
    </source>
</evidence>
<evidence type="ECO:0000313" key="5">
    <source>
        <dbReference type="Proteomes" id="UP000574276"/>
    </source>
</evidence>
<comment type="caution">
    <text evidence="4">The sequence shown here is derived from an EMBL/GenBank/DDBJ whole genome shotgun (WGS) entry which is preliminary data.</text>
</comment>
<dbReference type="AlphaFoldDB" id="A0A839JY73"/>
<evidence type="ECO:0000259" key="3">
    <source>
        <dbReference type="PROSITE" id="PS51186"/>
    </source>
</evidence>
<proteinExistence type="predicted"/>
<organism evidence="4 5">
    <name type="scientific">Variimorphobacter saccharofermentans</name>
    <dbReference type="NCBI Taxonomy" id="2755051"/>
    <lineage>
        <taxon>Bacteria</taxon>
        <taxon>Bacillati</taxon>
        <taxon>Bacillota</taxon>
        <taxon>Clostridia</taxon>
        <taxon>Lachnospirales</taxon>
        <taxon>Lachnospiraceae</taxon>
        <taxon>Variimorphobacter</taxon>
    </lineage>
</organism>
<feature type="domain" description="N-acetyltransferase" evidence="3">
    <location>
        <begin position="1"/>
        <end position="150"/>
    </location>
</feature>
<keyword evidence="1 4" id="KW-0808">Transferase</keyword>
<dbReference type="Proteomes" id="UP000574276">
    <property type="component" value="Unassembled WGS sequence"/>
</dbReference>
<keyword evidence="5" id="KW-1185">Reference proteome</keyword>
<accession>A0A839JY73</accession>
<dbReference type="PROSITE" id="PS51186">
    <property type="entry name" value="GNAT"/>
    <property type="match status" value="1"/>
</dbReference>
<keyword evidence="2" id="KW-0012">Acyltransferase</keyword>
<dbReference type="PANTHER" id="PTHR43800:SF1">
    <property type="entry name" value="PEPTIDYL-LYSINE N-ACETYLTRANSFERASE YJAB"/>
    <property type="match status" value="1"/>
</dbReference>
<protein>
    <submittedName>
        <fullName evidence="4">GNAT family N-acetyltransferase</fullName>
    </submittedName>
</protein>
<dbReference type="InterPro" id="IPR016181">
    <property type="entry name" value="Acyl_CoA_acyltransferase"/>
</dbReference>
<dbReference type="Gene3D" id="3.40.630.30">
    <property type="match status" value="1"/>
</dbReference>
<evidence type="ECO:0000256" key="2">
    <source>
        <dbReference type="ARBA" id="ARBA00023315"/>
    </source>
</evidence>
<dbReference type="CDD" id="cd04301">
    <property type="entry name" value="NAT_SF"/>
    <property type="match status" value="1"/>
</dbReference>
<dbReference type="RefSeq" id="WP_228351209.1">
    <property type="nucleotide sequence ID" value="NZ_JACEGA010000001.1"/>
</dbReference>
<dbReference type="EMBL" id="JACEGA010000001">
    <property type="protein sequence ID" value="MBB2181431.1"/>
    <property type="molecule type" value="Genomic_DNA"/>
</dbReference>
<sequence length="151" mass="17468">MNICKAQEIDLEEILKLQYLAYQSEAKLLNNYSIQPLTQTLEDLIKEYKNGVIYKAIIDQQIIGSVRGYVQEGTLYIGKLIVHPDFQGKGIGTKLLEYIENDHKSLRKELFTSDKSIRNIRLYERCGYTPFKTKPVSDDLNMIYLEKDAAK</sequence>